<dbReference type="RefSeq" id="WP_213681137.1">
    <property type="nucleotide sequence ID" value="NZ_CP074572.1"/>
</dbReference>
<keyword evidence="5" id="KW-0472">Membrane</keyword>
<dbReference type="EMBL" id="CP074572">
    <property type="protein sequence ID" value="QVK22483.1"/>
    <property type="molecule type" value="Genomic_DNA"/>
</dbReference>
<keyword evidence="3" id="KW-0812">Transmembrane</keyword>
<evidence type="ECO:0000313" key="8">
    <source>
        <dbReference type="Proteomes" id="UP000676428"/>
    </source>
</evidence>
<accession>A0ABX8DD41</accession>
<dbReference type="PANTHER" id="PTHR12812">
    <property type="entry name" value="HEPARAN SULFATE 6-O-SULFOTRANSFERASE 3"/>
    <property type="match status" value="1"/>
</dbReference>
<keyword evidence="6" id="KW-0325">Glycoprotein</keyword>
<dbReference type="PANTHER" id="PTHR12812:SF0">
    <property type="entry name" value="HEPARAN-SULFATE 6-O-SULFOTRANSFERASE"/>
    <property type="match status" value="1"/>
</dbReference>
<proteinExistence type="predicted"/>
<gene>
    <name evidence="7" type="ORF">KHX94_14135</name>
</gene>
<evidence type="ECO:0000313" key="7">
    <source>
        <dbReference type="EMBL" id="QVK22483.1"/>
    </source>
</evidence>
<evidence type="ECO:0000256" key="5">
    <source>
        <dbReference type="ARBA" id="ARBA00023136"/>
    </source>
</evidence>
<protein>
    <submittedName>
        <fullName evidence="7">Sulfotransferase family 2 domain-containing protein</fullName>
    </submittedName>
</protein>
<evidence type="ECO:0000256" key="1">
    <source>
        <dbReference type="ARBA" id="ARBA00004167"/>
    </source>
</evidence>
<dbReference type="InterPro" id="IPR027417">
    <property type="entry name" value="P-loop_NTPase"/>
</dbReference>
<name>A0ABX8DD41_9GAMM</name>
<evidence type="ECO:0000256" key="4">
    <source>
        <dbReference type="ARBA" id="ARBA00022989"/>
    </source>
</evidence>
<evidence type="ECO:0000256" key="3">
    <source>
        <dbReference type="ARBA" id="ARBA00022692"/>
    </source>
</evidence>
<reference evidence="7 8" key="1">
    <citation type="journal article" date="2012" name="Int. J. Syst. Evol. Microbiol.">
        <title>Shewanella dokdonensis sp. nov., isolated from seawater.</title>
        <authorList>
            <person name="Sung H.R."/>
            <person name="Yoon J.H."/>
            <person name="Ghim S.Y."/>
        </authorList>
    </citation>
    <scope>NUCLEOTIDE SEQUENCE [LARGE SCALE GENOMIC DNA]</scope>
    <source>
        <strain evidence="7 8">DSM 23626</strain>
    </source>
</reference>
<organism evidence="7 8">
    <name type="scientific">Shewanella dokdonensis</name>
    <dbReference type="NCBI Taxonomy" id="712036"/>
    <lineage>
        <taxon>Bacteria</taxon>
        <taxon>Pseudomonadati</taxon>
        <taxon>Pseudomonadota</taxon>
        <taxon>Gammaproteobacteria</taxon>
        <taxon>Alteromonadales</taxon>
        <taxon>Shewanellaceae</taxon>
        <taxon>Shewanella</taxon>
    </lineage>
</organism>
<keyword evidence="8" id="KW-1185">Reference proteome</keyword>
<dbReference type="Gene3D" id="3.40.50.300">
    <property type="entry name" value="P-loop containing nucleotide triphosphate hydrolases"/>
    <property type="match status" value="1"/>
</dbReference>
<sequence>MKPLRFLHIPKTAGTTFTDVLKLQYFRQKKFEFSGNRVLDIKKFESLPESDREKIVLFYGHAPIVTGVNHADNATIITFIREPINRVKSFCQHVSEGKSSCLIDDFPPKTFNLDTFLESGYGELSNLQTQMLINHWGKSESSISINNMPASEAIDMALYNLFNRVSYFGLQEYFDESLIMFSSAMNWRLPLYSAGNKKDSRKLIQFESRHIERIAELNAIDIEVYKIAKERFLSNINSATFDNKKLKSFQLMNIPASVFIKSGIKIMRLRKDLNRS</sequence>
<dbReference type="InterPro" id="IPR010635">
    <property type="entry name" value="Heparan_SO4-6-sulfoTrfase"/>
</dbReference>
<keyword evidence="2" id="KW-0808">Transferase</keyword>
<evidence type="ECO:0000256" key="6">
    <source>
        <dbReference type="ARBA" id="ARBA00023180"/>
    </source>
</evidence>
<evidence type="ECO:0000256" key="2">
    <source>
        <dbReference type="ARBA" id="ARBA00022679"/>
    </source>
</evidence>
<comment type="subcellular location">
    <subcellularLocation>
        <location evidence="1">Membrane</location>
        <topology evidence="1">Single-pass membrane protein</topology>
    </subcellularLocation>
</comment>
<keyword evidence="4" id="KW-1133">Transmembrane helix</keyword>
<dbReference type="Proteomes" id="UP000676428">
    <property type="component" value="Chromosome"/>
</dbReference>